<evidence type="ECO:0000256" key="19">
    <source>
        <dbReference type="ARBA" id="ARBA00044770"/>
    </source>
</evidence>
<protein>
    <recommendedName>
        <fullName evidence="17">Probable peptidoglycan glycosyltransferase FtsW</fullName>
        <ecNumber evidence="19">2.4.99.28</ecNumber>
    </recommendedName>
    <alternativeName>
        <fullName evidence="18">Cell division protein FtsW</fullName>
    </alternativeName>
    <alternativeName>
        <fullName evidence="15">Cell wall polymerase</fullName>
    </alternativeName>
    <alternativeName>
        <fullName evidence="14">Peptidoglycan polymerase</fullName>
    </alternativeName>
</protein>
<organism evidence="23 24">
    <name type="scientific">Fervidicella metallireducens AeB</name>
    <dbReference type="NCBI Taxonomy" id="1403537"/>
    <lineage>
        <taxon>Bacteria</taxon>
        <taxon>Bacillati</taxon>
        <taxon>Bacillota</taxon>
        <taxon>Clostridia</taxon>
        <taxon>Eubacteriales</taxon>
        <taxon>Clostridiaceae</taxon>
        <taxon>Fervidicella</taxon>
    </lineage>
</organism>
<evidence type="ECO:0000256" key="1">
    <source>
        <dbReference type="ARBA" id="ARBA00004651"/>
    </source>
</evidence>
<dbReference type="AlphaFoldDB" id="A0A017RVH2"/>
<dbReference type="GO" id="GO:0008360">
    <property type="term" value="P:regulation of cell shape"/>
    <property type="evidence" value="ECO:0007669"/>
    <property type="project" value="UniProtKB-KW"/>
</dbReference>
<comment type="function">
    <text evidence="21">Peptidoglycan polymerase that is essential for cell division.</text>
</comment>
<feature type="transmembrane region" description="Helical" evidence="22">
    <location>
        <begin position="187"/>
        <end position="204"/>
    </location>
</feature>
<dbReference type="GO" id="GO:0008955">
    <property type="term" value="F:peptidoglycan glycosyltransferase activity"/>
    <property type="evidence" value="ECO:0007669"/>
    <property type="project" value="UniProtKB-EC"/>
</dbReference>
<dbReference type="GO" id="GO:0005886">
    <property type="term" value="C:plasma membrane"/>
    <property type="evidence" value="ECO:0007669"/>
    <property type="project" value="UniProtKB-SubCell"/>
</dbReference>
<keyword evidence="4" id="KW-0132">Cell division</keyword>
<keyword evidence="3" id="KW-1003">Cell membrane</keyword>
<evidence type="ECO:0000313" key="23">
    <source>
        <dbReference type="EMBL" id="EYE88409.1"/>
    </source>
</evidence>
<reference evidence="23 24" key="1">
    <citation type="journal article" date="2014" name="Genome Announc.">
        <title>Draft Genome Sequence of Fervidicella metallireducens Strain AeBT, an Iron-Reducing Thermoanaerobe from the Great Artesian Basin.</title>
        <authorList>
            <person name="Patel B.K."/>
        </authorList>
    </citation>
    <scope>NUCLEOTIDE SEQUENCE [LARGE SCALE GENOMIC DNA]</scope>
    <source>
        <strain evidence="23 24">AeB</strain>
    </source>
</reference>
<gene>
    <name evidence="23" type="ORF">Q428_07940</name>
</gene>
<feature type="transmembrane region" description="Helical" evidence="22">
    <location>
        <begin position="12"/>
        <end position="30"/>
    </location>
</feature>
<keyword evidence="8" id="KW-0133">Cell shape</keyword>
<comment type="similarity">
    <text evidence="16">Belongs to the SEDS family. FtsW subfamily.</text>
</comment>
<evidence type="ECO:0000313" key="24">
    <source>
        <dbReference type="Proteomes" id="UP000019681"/>
    </source>
</evidence>
<dbReference type="EC" id="2.4.99.28" evidence="19"/>
<feature type="transmembrane region" description="Helical" evidence="22">
    <location>
        <begin position="76"/>
        <end position="96"/>
    </location>
</feature>
<evidence type="ECO:0000256" key="4">
    <source>
        <dbReference type="ARBA" id="ARBA00022618"/>
    </source>
</evidence>
<accession>A0A017RVH2</accession>
<dbReference type="GO" id="GO:0032153">
    <property type="term" value="C:cell division site"/>
    <property type="evidence" value="ECO:0007669"/>
    <property type="project" value="TreeGrafter"/>
</dbReference>
<keyword evidence="5" id="KW-0328">Glycosyltransferase</keyword>
<keyword evidence="11 22" id="KW-0472">Membrane</keyword>
<dbReference type="OrthoDB" id="9812661at2"/>
<feature type="transmembrane region" description="Helical" evidence="22">
    <location>
        <begin position="102"/>
        <end position="126"/>
    </location>
</feature>
<feature type="transmembrane region" description="Helical" evidence="22">
    <location>
        <begin position="163"/>
        <end position="180"/>
    </location>
</feature>
<evidence type="ECO:0000256" key="21">
    <source>
        <dbReference type="ARBA" id="ARBA00049966"/>
    </source>
</evidence>
<evidence type="ECO:0000256" key="17">
    <source>
        <dbReference type="ARBA" id="ARBA00041185"/>
    </source>
</evidence>
<keyword evidence="12" id="KW-0131">Cell cycle</keyword>
<keyword evidence="9" id="KW-0573">Peptidoglycan synthesis</keyword>
<dbReference type="Proteomes" id="UP000019681">
    <property type="component" value="Unassembled WGS sequence"/>
</dbReference>
<keyword evidence="7 22" id="KW-0812">Transmembrane</keyword>
<dbReference type="PANTHER" id="PTHR30474">
    <property type="entry name" value="CELL CYCLE PROTEIN"/>
    <property type="match status" value="1"/>
</dbReference>
<dbReference type="PANTHER" id="PTHR30474:SF2">
    <property type="entry name" value="PEPTIDOGLYCAN GLYCOSYLTRANSFERASE FTSW-RELATED"/>
    <property type="match status" value="1"/>
</dbReference>
<evidence type="ECO:0000256" key="8">
    <source>
        <dbReference type="ARBA" id="ARBA00022960"/>
    </source>
</evidence>
<evidence type="ECO:0000256" key="10">
    <source>
        <dbReference type="ARBA" id="ARBA00022989"/>
    </source>
</evidence>
<keyword evidence="24" id="KW-1185">Reference proteome</keyword>
<evidence type="ECO:0000256" key="15">
    <source>
        <dbReference type="ARBA" id="ARBA00033270"/>
    </source>
</evidence>
<feature type="transmembrane region" description="Helical" evidence="22">
    <location>
        <begin position="272"/>
        <end position="292"/>
    </location>
</feature>
<evidence type="ECO:0000256" key="3">
    <source>
        <dbReference type="ARBA" id="ARBA00022475"/>
    </source>
</evidence>
<feature type="transmembrane region" description="Helical" evidence="22">
    <location>
        <begin position="338"/>
        <end position="359"/>
    </location>
</feature>
<dbReference type="InterPro" id="IPR001182">
    <property type="entry name" value="FtsW/RodA"/>
</dbReference>
<dbReference type="GO" id="GO:0015648">
    <property type="term" value="F:lipid-linked peptidoglycan transporter activity"/>
    <property type="evidence" value="ECO:0007669"/>
    <property type="project" value="TreeGrafter"/>
</dbReference>
<keyword evidence="13" id="KW-0961">Cell wall biogenesis/degradation</keyword>
<proteinExistence type="inferred from homology"/>
<evidence type="ECO:0000256" key="2">
    <source>
        <dbReference type="ARBA" id="ARBA00004752"/>
    </source>
</evidence>
<evidence type="ECO:0000256" key="22">
    <source>
        <dbReference type="SAM" id="Phobius"/>
    </source>
</evidence>
<feature type="transmembrane region" description="Helical" evidence="22">
    <location>
        <begin position="138"/>
        <end position="157"/>
    </location>
</feature>
<comment type="catalytic activity">
    <reaction evidence="20">
        <text>[GlcNAc-(1-&gt;4)-Mur2Ac(oyl-L-Ala-gamma-D-Glu-L-Lys-D-Ala-D-Ala)](n)-di-trans,octa-cis-undecaprenyl diphosphate + beta-D-GlcNAc-(1-&gt;4)-Mur2Ac(oyl-L-Ala-gamma-D-Glu-L-Lys-D-Ala-D-Ala)-di-trans,octa-cis-undecaprenyl diphosphate = [GlcNAc-(1-&gt;4)-Mur2Ac(oyl-L-Ala-gamma-D-Glu-L-Lys-D-Ala-D-Ala)](n+1)-di-trans,octa-cis-undecaprenyl diphosphate + di-trans,octa-cis-undecaprenyl diphosphate + H(+)</text>
        <dbReference type="Rhea" id="RHEA:23708"/>
        <dbReference type="Rhea" id="RHEA-COMP:9602"/>
        <dbReference type="Rhea" id="RHEA-COMP:9603"/>
        <dbReference type="ChEBI" id="CHEBI:15378"/>
        <dbReference type="ChEBI" id="CHEBI:58405"/>
        <dbReference type="ChEBI" id="CHEBI:60033"/>
        <dbReference type="ChEBI" id="CHEBI:78435"/>
        <dbReference type="EC" id="2.4.99.28"/>
    </reaction>
</comment>
<evidence type="ECO:0000256" key="6">
    <source>
        <dbReference type="ARBA" id="ARBA00022679"/>
    </source>
</evidence>
<feature type="transmembrane region" description="Helical" evidence="22">
    <location>
        <begin position="304"/>
        <end position="326"/>
    </location>
</feature>
<evidence type="ECO:0000256" key="5">
    <source>
        <dbReference type="ARBA" id="ARBA00022676"/>
    </source>
</evidence>
<dbReference type="GO" id="GO:0071555">
    <property type="term" value="P:cell wall organization"/>
    <property type="evidence" value="ECO:0007669"/>
    <property type="project" value="UniProtKB-KW"/>
</dbReference>
<comment type="subcellular location">
    <subcellularLocation>
        <location evidence="1">Cell membrane</location>
        <topology evidence="1">Multi-pass membrane protein</topology>
    </subcellularLocation>
</comment>
<keyword evidence="6" id="KW-0808">Transferase</keyword>
<evidence type="ECO:0000256" key="16">
    <source>
        <dbReference type="ARBA" id="ARBA00038053"/>
    </source>
</evidence>
<dbReference type="GO" id="GO:0051301">
    <property type="term" value="P:cell division"/>
    <property type="evidence" value="ECO:0007669"/>
    <property type="project" value="UniProtKB-KW"/>
</dbReference>
<evidence type="ECO:0000256" key="9">
    <source>
        <dbReference type="ARBA" id="ARBA00022984"/>
    </source>
</evidence>
<comment type="pathway">
    <text evidence="2">Cell wall biogenesis; peptidoglycan biosynthesis.</text>
</comment>
<dbReference type="Pfam" id="PF01098">
    <property type="entry name" value="FTSW_RODA_SPOVE"/>
    <property type="match status" value="1"/>
</dbReference>
<evidence type="ECO:0000256" key="13">
    <source>
        <dbReference type="ARBA" id="ARBA00023316"/>
    </source>
</evidence>
<dbReference type="InterPro" id="IPR013437">
    <property type="entry name" value="FtsW"/>
</dbReference>
<keyword evidence="10 22" id="KW-1133">Transmembrane helix</keyword>
<comment type="caution">
    <text evidence="23">The sequence shown here is derived from an EMBL/GenBank/DDBJ whole genome shotgun (WGS) entry which is preliminary data.</text>
</comment>
<evidence type="ECO:0000256" key="18">
    <source>
        <dbReference type="ARBA" id="ARBA00041418"/>
    </source>
</evidence>
<evidence type="ECO:0000256" key="14">
    <source>
        <dbReference type="ARBA" id="ARBA00032370"/>
    </source>
</evidence>
<evidence type="ECO:0000256" key="11">
    <source>
        <dbReference type="ARBA" id="ARBA00023136"/>
    </source>
</evidence>
<evidence type="ECO:0000256" key="12">
    <source>
        <dbReference type="ARBA" id="ARBA00023306"/>
    </source>
</evidence>
<dbReference type="NCBIfam" id="TIGR02614">
    <property type="entry name" value="ftsW"/>
    <property type="match status" value="1"/>
</dbReference>
<evidence type="ECO:0000256" key="20">
    <source>
        <dbReference type="ARBA" id="ARBA00049902"/>
    </source>
</evidence>
<dbReference type="STRING" id="1403537.Q428_07940"/>
<dbReference type="EMBL" id="AZQP01000021">
    <property type="protein sequence ID" value="EYE88409.1"/>
    <property type="molecule type" value="Genomic_DNA"/>
</dbReference>
<name>A0A017RVH2_9CLOT</name>
<dbReference type="GO" id="GO:0009252">
    <property type="term" value="P:peptidoglycan biosynthetic process"/>
    <property type="evidence" value="ECO:0007669"/>
    <property type="project" value="UniProtKB-KW"/>
</dbReference>
<evidence type="ECO:0000256" key="7">
    <source>
        <dbReference type="ARBA" id="ARBA00022692"/>
    </source>
</evidence>
<sequence length="369" mass="40626">MSKKRGPIDFPLFITILILLSIGVVMVFSASMVEDYKIYNDTYYHLKKQILWAFLGIFAMMFMANFDYRKLRNKKILVFGMLITIALLIIVLFMPARKGATRWIGIGGASIQPSELAKMMLIIYLSDNIVRKGEKIKSFTKGVLPVLIIASFFALLIILEPNMSTTVIIMAVAFSLLFVGGAKIQQLAGIVLLGVAVAAVGIIIEPYRMRRLTGFIDPFKDPLDTGYQAIQSLYALGSGGLFGMGLGQSRQKWHYIPEAQNDFIFSIICEELGYIGALFVIILFVVLVWRGLKIAVTSRDKFGTLVAAGITSLMAVQSSINFLVVASFMPVTGVPLPLISYGGSSLVFTMALLGILLNISRYTVKNGVE</sequence>
<feature type="transmembrane region" description="Helical" evidence="22">
    <location>
        <begin position="50"/>
        <end position="69"/>
    </location>
</feature>
<dbReference type="RefSeq" id="WP_035379715.1">
    <property type="nucleotide sequence ID" value="NZ_AZQP01000021.1"/>
</dbReference>